<gene>
    <name evidence="2" type="ORF">SGA01_57110</name>
</gene>
<feature type="region of interest" description="Disordered" evidence="1">
    <location>
        <begin position="113"/>
        <end position="143"/>
    </location>
</feature>
<comment type="caution">
    <text evidence="2">The sequence shown here is derived from an EMBL/GenBank/DDBJ whole genome shotgun (WGS) entry which is preliminary data.</text>
</comment>
<name>A0A4Y3RQX8_9ACTN</name>
<evidence type="ECO:0000256" key="1">
    <source>
        <dbReference type="SAM" id="MobiDB-lite"/>
    </source>
</evidence>
<feature type="region of interest" description="Disordered" evidence="1">
    <location>
        <begin position="1"/>
        <end position="27"/>
    </location>
</feature>
<reference evidence="2 3" key="1">
    <citation type="submission" date="2019-06" db="EMBL/GenBank/DDBJ databases">
        <title>Whole genome shotgun sequence of Streptomyces gardneri NBRC 12865.</title>
        <authorList>
            <person name="Hosoyama A."/>
            <person name="Uohara A."/>
            <person name="Ohji S."/>
            <person name="Ichikawa N."/>
        </authorList>
    </citation>
    <scope>NUCLEOTIDE SEQUENCE [LARGE SCALE GENOMIC DNA]</scope>
    <source>
        <strain evidence="2 3">NBRC 12865</strain>
    </source>
</reference>
<evidence type="ECO:0000313" key="2">
    <source>
        <dbReference type="EMBL" id="GEB60106.1"/>
    </source>
</evidence>
<accession>A0A4Y3RQX8</accession>
<dbReference type="OrthoDB" id="4320859at2"/>
<keyword evidence="3" id="KW-1185">Reference proteome</keyword>
<protein>
    <submittedName>
        <fullName evidence="2">Uncharacterized protein</fullName>
    </submittedName>
</protein>
<dbReference type="AlphaFoldDB" id="A0A4Y3RQX8"/>
<proteinExistence type="predicted"/>
<dbReference type="EMBL" id="BJMN01000039">
    <property type="protein sequence ID" value="GEB60106.1"/>
    <property type="molecule type" value="Genomic_DNA"/>
</dbReference>
<evidence type="ECO:0000313" key="3">
    <source>
        <dbReference type="Proteomes" id="UP000315226"/>
    </source>
</evidence>
<dbReference type="Proteomes" id="UP000315226">
    <property type="component" value="Unassembled WGS sequence"/>
</dbReference>
<dbReference type="RefSeq" id="WP_141299648.1">
    <property type="nucleotide sequence ID" value="NZ_BJMN01000039.1"/>
</dbReference>
<sequence length="177" mass="19081">MTEAATPITHPDRAGHTGRGGWDGSPCAGIVHDPQALLDDTVPLDRAVHERLVDTVLTWRENSTVLPSADLDQISLQLTGYGRLLIRETKAACGRLPQTDPAVPLARGMRRGRTPIRHDTQPPRPLHRRTVDGPPRARPAQGIRSGLGCMARTRTEAVTPVATIVDEITSGSAFPAQ</sequence>
<organism evidence="2 3">
    <name type="scientific">Streptomyces gardneri</name>
    <dbReference type="NCBI Taxonomy" id="66892"/>
    <lineage>
        <taxon>Bacteria</taxon>
        <taxon>Bacillati</taxon>
        <taxon>Actinomycetota</taxon>
        <taxon>Actinomycetes</taxon>
        <taxon>Kitasatosporales</taxon>
        <taxon>Streptomycetaceae</taxon>
        <taxon>Streptomyces</taxon>
    </lineage>
</organism>